<accession>A0A518BEH0</accession>
<evidence type="ECO:0000313" key="2">
    <source>
        <dbReference type="EMBL" id="QDU65387.1"/>
    </source>
</evidence>
<keyword evidence="1" id="KW-0472">Membrane</keyword>
<evidence type="ECO:0008006" key="4">
    <source>
        <dbReference type="Google" id="ProtNLM"/>
    </source>
</evidence>
<name>A0A518BEH0_9BACT</name>
<protein>
    <recommendedName>
        <fullName evidence="4">DUF4345 domain-containing protein</fullName>
    </recommendedName>
</protein>
<dbReference type="KEGG" id="pbap:Pla133_04520"/>
<keyword evidence="1" id="KW-0812">Transmembrane</keyword>
<sequence>MIDPDHSTTSWFLWIVGVAFLLGSAVPLFLVPLKWGRAFGWRLPTEQAFTVYLGRCLGGVALVLSAATFRAAPDPESHLESLEILLGSAAALLLVHVWGALRREQPWQENVELLMYATIVGYGGYLYAGLPGALL</sequence>
<proteinExistence type="predicted"/>
<organism evidence="2 3">
    <name type="scientific">Engelhardtia mirabilis</name>
    <dbReference type="NCBI Taxonomy" id="2528011"/>
    <lineage>
        <taxon>Bacteria</taxon>
        <taxon>Pseudomonadati</taxon>
        <taxon>Planctomycetota</taxon>
        <taxon>Planctomycetia</taxon>
        <taxon>Planctomycetia incertae sedis</taxon>
        <taxon>Engelhardtia</taxon>
    </lineage>
</organism>
<dbReference type="AlphaFoldDB" id="A0A518BEH0"/>
<keyword evidence="3" id="KW-1185">Reference proteome</keyword>
<reference evidence="2 3" key="1">
    <citation type="submission" date="2019-02" db="EMBL/GenBank/DDBJ databases">
        <title>Deep-cultivation of Planctomycetes and their phenomic and genomic characterization uncovers novel biology.</title>
        <authorList>
            <person name="Wiegand S."/>
            <person name="Jogler M."/>
            <person name="Boedeker C."/>
            <person name="Pinto D."/>
            <person name="Vollmers J."/>
            <person name="Rivas-Marin E."/>
            <person name="Kohn T."/>
            <person name="Peeters S.H."/>
            <person name="Heuer A."/>
            <person name="Rast P."/>
            <person name="Oberbeckmann S."/>
            <person name="Bunk B."/>
            <person name="Jeske O."/>
            <person name="Meyerdierks A."/>
            <person name="Storesund J.E."/>
            <person name="Kallscheuer N."/>
            <person name="Luecker S."/>
            <person name="Lage O.M."/>
            <person name="Pohl T."/>
            <person name="Merkel B.J."/>
            <person name="Hornburger P."/>
            <person name="Mueller R.-W."/>
            <person name="Bruemmer F."/>
            <person name="Labrenz M."/>
            <person name="Spormann A.M."/>
            <person name="Op den Camp H."/>
            <person name="Overmann J."/>
            <person name="Amann R."/>
            <person name="Jetten M.S.M."/>
            <person name="Mascher T."/>
            <person name="Medema M.H."/>
            <person name="Devos D.P."/>
            <person name="Kaster A.-K."/>
            <person name="Ovreas L."/>
            <person name="Rohde M."/>
            <person name="Galperin M.Y."/>
            <person name="Jogler C."/>
        </authorList>
    </citation>
    <scope>NUCLEOTIDE SEQUENCE [LARGE SCALE GENOMIC DNA]</scope>
    <source>
        <strain evidence="2 3">Pla133</strain>
    </source>
</reference>
<evidence type="ECO:0000313" key="3">
    <source>
        <dbReference type="Proteomes" id="UP000316921"/>
    </source>
</evidence>
<feature type="transmembrane region" description="Helical" evidence="1">
    <location>
        <begin position="52"/>
        <end position="72"/>
    </location>
</feature>
<gene>
    <name evidence="2" type="ORF">Pla133_04520</name>
</gene>
<dbReference type="RefSeq" id="WP_145061936.1">
    <property type="nucleotide sequence ID" value="NZ_CP036287.1"/>
</dbReference>
<feature type="transmembrane region" description="Helical" evidence="1">
    <location>
        <begin position="12"/>
        <end position="31"/>
    </location>
</feature>
<dbReference type="EMBL" id="CP036287">
    <property type="protein sequence ID" value="QDU65387.1"/>
    <property type="molecule type" value="Genomic_DNA"/>
</dbReference>
<dbReference type="Proteomes" id="UP000316921">
    <property type="component" value="Chromosome"/>
</dbReference>
<feature type="transmembrane region" description="Helical" evidence="1">
    <location>
        <begin position="84"/>
        <end position="101"/>
    </location>
</feature>
<evidence type="ECO:0000256" key="1">
    <source>
        <dbReference type="SAM" id="Phobius"/>
    </source>
</evidence>
<feature type="transmembrane region" description="Helical" evidence="1">
    <location>
        <begin position="113"/>
        <end position="134"/>
    </location>
</feature>
<keyword evidence="1" id="KW-1133">Transmembrane helix</keyword>